<dbReference type="Proteomes" id="UP001054902">
    <property type="component" value="Unassembled WGS sequence"/>
</dbReference>
<dbReference type="AlphaFoldDB" id="A0AAD3HBH4"/>
<dbReference type="InterPro" id="IPR050216">
    <property type="entry name" value="LRR_domain-containing"/>
</dbReference>
<dbReference type="SMART" id="SM00369">
    <property type="entry name" value="LRR_TYP"/>
    <property type="match status" value="2"/>
</dbReference>
<reference evidence="4 5" key="1">
    <citation type="journal article" date="2021" name="Sci. Rep.">
        <title>The genome of the diatom Chaetoceros tenuissimus carries an ancient integrated fragment of an extant virus.</title>
        <authorList>
            <person name="Hongo Y."/>
            <person name="Kimura K."/>
            <person name="Takaki Y."/>
            <person name="Yoshida Y."/>
            <person name="Baba S."/>
            <person name="Kobayashi G."/>
            <person name="Nagasaki K."/>
            <person name="Hano T."/>
            <person name="Tomaru Y."/>
        </authorList>
    </citation>
    <scope>NUCLEOTIDE SEQUENCE [LARGE SCALE GENOMIC DNA]</scope>
    <source>
        <strain evidence="4 5">NIES-3715</strain>
    </source>
</reference>
<evidence type="ECO:0000256" key="2">
    <source>
        <dbReference type="ARBA" id="ARBA00022737"/>
    </source>
</evidence>
<dbReference type="EMBL" id="BLLK01000057">
    <property type="protein sequence ID" value="GFH57033.1"/>
    <property type="molecule type" value="Genomic_DNA"/>
</dbReference>
<keyword evidence="5" id="KW-1185">Reference proteome</keyword>
<feature type="compositionally biased region" description="Basic and acidic residues" evidence="3">
    <location>
        <begin position="26"/>
        <end position="49"/>
    </location>
</feature>
<evidence type="ECO:0000313" key="5">
    <source>
        <dbReference type="Proteomes" id="UP001054902"/>
    </source>
</evidence>
<sequence>MTTESLEEVSKALESFETGLRLIHKPHLEERPPPLEFDDLKEQNAKEVTDSSNAESKQEIVASISDESREASLRRRNLKELKLTYFPTTLDLSKLQILDVSHNELMELPGLDQMINLRELNLERNWFNTLPSSIGKLVHLEKLNASRNFLRPNQASLQFDVLKSLTKLTYLDLTYNQKCGRPHHKALIQAEVPQLMFVGMTLWEEVGNKEGSYVGKSAAERDPCLLRSQLEPWGTVNLRRRLVQDFGQVPTDPSVIDRSGVMSRLLDCYRQEGLVDEEGVAKRKRMYLQGTPVSSDLIDKLLVELRTWTNETGKINKNRERPSIQANNYMILRAPKDEDVKTHDLTKESTRASRREKRKGKKLEKYRKIYDLALEALKEVDPIFAQTCTEIAVTYGFIGSPHIDKQNCGPFYGFSLGDFPQGQGGICVECSCRLVAVMDTRNKIGRVDGRYPHWVDNYDVDAEERYSLIYYETGNDFKPPGPAVFAVPNETQG</sequence>
<feature type="compositionally biased region" description="Basic and acidic residues" evidence="3">
    <location>
        <begin position="340"/>
        <end position="353"/>
    </location>
</feature>
<feature type="region of interest" description="Disordered" evidence="3">
    <location>
        <begin position="23"/>
        <end position="60"/>
    </location>
</feature>
<name>A0AAD3HBH4_9STRA</name>
<dbReference type="InterPro" id="IPR003591">
    <property type="entry name" value="Leu-rich_rpt_typical-subtyp"/>
</dbReference>
<dbReference type="SUPFAM" id="SSF52075">
    <property type="entry name" value="Outer arm dynein light chain 1"/>
    <property type="match status" value="1"/>
</dbReference>
<evidence type="ECO:0000256" key="1">
    <source>
        <dbReference type="ARBA" id="ARBA00022614"/>
    </source>
</evidence>
<protein>
    <submittedName>
        <fullName evidence="4">Uncharacterized protein</fullName>
    </submittedName>
</protein>
<dbReference type="Gene3D" id="3.80.10.10">
    <property type="entry name" value="Ribonuclease Inhibitor"/>
    <property type="match status" value="1"/>
</dbReference>
<comment type="caution">
    <text evidence="4">The sequence shown here is derived from an EMBL/GenBank/DDBJ whole genome shotgun (WGS) entry which is preliminary data.</text>
</comment>
<dbReference type="GO" id="GO:0005737">
    <property type="term" value="C:cytoplasm"/>
    <property type="evidence" value="ECO:0007669"/>
    <property type="project" value="TreeGrafter"/>
</dbReference>
<gene>
    <name evidence="4" type="ORF">CTEN210_13509</name>
</gene>
<dbReference type="PANTHER" id="PTHR48051">
    <property type="match status" value="1"/>
</dbReference>
<accession>A0AAD3HBH4</accession>
<dbReference type="InterPro" id="IPR001611">
    <property type="entry name" value="Leu-rich_rpt"/>
</dbReference>
<evidence type="ECO:0000256" key="3">
    <source>
        <dbReference type="SAM" id="MobiDB-lite"/>
    </source>
</evidence>
<feature type="region of interest" description="Disordered" evidence="3">
    <location>
        <begin position="340"/>
        <end position="359"/>
    </location>
</feature>
<proteinExistence type="predicted"/>
<dbReference type="InterPro" id="IPR032675">
    <property type="entry name" value="LRR_dom_sf"/>
</dbReference>
<dbReference type="PANTHER" id="PTHR48051:SF1">
    <property type="entry name" value="RAS SUPPRESSOR PROTEIN 1"/>
    <property type="match status" value="1"/>
</dbReference>
<keyword evidence="1" id="KW-0433">Leucine-rich repeat</keyword>
<dbReference type="PROSITE" id="PS51450">
    <property type="entry name" value="LRR"/>
    <property type="match status" value="1"/>
</dbReference>
<dbReference type="Pfam" id="PF00560">
    <property type="entry name" value="LRR_1"/>
    <property type="match status" value="1"/>
</dbReference>
<keyword evidence="2" id="KW-0677">Repeat</keyword>
<organism evidence="4 5">
    <name type="scientific">Chaetoceros tenuissimus</name>
    <dbReference type="NCBI Taxonomy" id="426638"/>
    <lineage>
        <taxon>Eukaryota</taxon>
        <taxon>Sar</taxon>
        <taxon>Stramenopiles</taxon>
        <taxon>Ochrophyta</taxon>
        <taxon>Bacillariophyta</taxon>
        <taxon>Coscinodiscophyceae</taxon>
        <taxon>Chaetocerotophycidae</taxon>
        <taxon>Chaetocerotales</taxon>
        <taxon>Chaetocerotaceae</taxon>
        <taxon>Chaetoceros</taxon>
    </lineage>
</organism>
<evidence type="ECO:0000313" key="4">
    <source>
        <dbReference type="EMBL" id="GFH57033.1"/>
    </source>
</evidence>